<evidence type="ECO:0000313" key="1">
    <source>
        <dbReference type="Proteomes" id="UP000504618"/>
    </source>
</evidence>
<dbReference type="GeneID" id="112466388"/>
<organism evidence="1 2">
    <name type="scientific">Temnothorax curvispinosus</name>
    <dbReference type="NCBI Taxonomy" id="300111"/>
    <lineage>
        <taxon>Eukaryota</taxon>
        <taxon>Metazoa</taxon>
        <taxon>Ecdysozoa</taxon>
        <taxon>Arthropoda</taxon>
        <taxon>Hexapoda</taxon>
        <taxon>Insecta</taxon>
        <taxon>Pterygota</taxon>
        <taxon>Neoptera</taxon>
        <taxon>Endopterygota</taxon>
        <taxon>Hymenoptera</taxon>
        <taxon>Apocrita</taxon>
        <taxon>Aculeata</taxon>
        <taxon>Formicoidea</taxon>
        <taxon>Formicidae</taxon>
        <taxon>Myrmicinae</taxon>
        <taxon>Temnothorax</taxon>
    </lineage>
</organism>
<keyword evidence="1" id="KW-1185">Reference proteome</keyword>
<dbReference type="AlphaFoldDB" id="A0A6J1RBS9"/>
<proteinExistence type="predicted"/>
<dbReference type="Proteomes" id="UP000504618">
    <property type="component" value="Unplaced"/>
</dbReference>
<accession>A0A6J1RBS9</accession>
<name>A0A6J1RBS9_9HYME</name>
<evidence type="ECO:0000313" key="2">
    <source>
        <dbReference type="RefSeq" id="XP_024890220.1"/>
    </source>
</evidence>
<reference evidence="2" key="1">
    <citation type="submission" date="2025-08" db="UniProtKB">
        <authorList>
            <consortium name="RefSeq"/>
        </authorList>
    </citation>
    <scope>IDENTIFICATION</scope>
    <source>
        <tissue evidence="2">Whole body</tissue>
    </source>
</reference>
<dbReference type="RefSeq" id="XP_024890220.1">
    <property type="nucleotide sequence ID" value="XM_025034452.1"/>
</dbReference>
<sequence>MCSTLHAPYFEQRQSDDDLENGVDNAKRRRRAIDEQSTELETPFSNRDNVDCWKNMCHSNDDVSTSKRDAERHPVRILERRYLLTKTGYKFIDVGITAVLPCYIHIVIGDCHGKEISLSPETWKELINRKRAVLSHLQRGKNERAPPPMCFENGKLKLRFSKINTLSTLRLETSTTRMIVSTNTVLLMFDLELCVNSLVNSLRAIINTIDAKLTRFVAIAATVTDPANVPRAIRESEFFDRNDIVDCELVALCFENIEKLL</sequence>
<dbReference type="OrthoDB" id="7551573at2759"/>
<gene>
    <name evidence="2" type="primary">LOC112466388</name>
</gene>
<protein>
    <submittedName>
        <fullName evidence="2">Uncharacterized protein LOC112466388</fullName>
    </submittedName>
</protein>